<feature type="compositionally biased region" description="Polar residues" evidence="1">
    <location>
        <begin position="309"/>
        <end position="318"/>
    </location>
</feature>
<protein>
    <recommendedName>
        <fullName evidence="4">Nucleolar protein 4</fullName>
    </recommendedName>
</protein>
<feature type="region of interest" description="Disordered" evidence="1">
    <location>
        <begin position="295"/>
        <end position="322"/>
    </location>
</feature>
<feature type="region of interest" description="Disordered" evidence="1">
    <location>
        <begin position="71"/>
        <end position="134"/>
    </location>
</feature>
<keyword evidence="3" id="KW-1185">Reference proteome</keyword>
<evidence type="ECO:0000256" key="1">
    <source>
        <dbReference type="SAM" id="MobiDB-lite"/>
    </source>
</evidence>
<sequence length="453" mass="49686">MDIIYNLHVCKDGKDQKHMGQKRTYRAVSERYAFVPREAVTKFLVLCTECPRRSSAAQLSLNTMSLNVTRSMTGSPVSKAQVSPRQEVEDSKYGSPQQTLNMVHQQEQLGVSQASPSSPPTSQPPLFTNLNSHIPSPVYHPQSLASPLATHLATPATISFTTSPHTITTNSTPSDSLATDALVSHQGATPTYVTSSTQHQITSLPSSGLALYSQRPIFSFPQTLNPLTTFAPLPTHPITGSPLPTHLPHSSKPNSVTQLNPFSQSPLLTKAGLNSLPPSLTQPSILTLASALTHPPTTTQSTVTKTHNKATNSSSPSPLNHGFDEDLDVVSMSPRKINEETYNLTLPHSPSYEHTRDENLESDSVSPKIAKKEAYNLTPPYSPVYEPVGEEEMRQIEKKVSDLSYKANFSLPFTSIYLKHSKKLQEDNNNKLHFDNNNIYPNVRVDVILFCVG</sequence>
<comment type="caution">
    <text evidence="2">The sequence shown here is derived from an EMBL/GenBank/DDBJ whole genome shotgun (WGS) entry which is preliminary data.</text>
</comment>
<reference evidence="2 3" key="1">
    <citation type="submission" date="2024-05" db="EMBL/GenBank/DDBJ databases">
        <authorList>
            <person name="Wallberg A."/>
        </authorList>
    </citation>
    <scope>NUCLEOTIDE SEQUENCE [LARGE SCALE GENOMIC DNA]</scope>
</reference>
<evidence type="ECO:0000313" key="3">
    <source>
        <dbReference type="Proteomes" id="UP001497623"/>
    </source>
</evidence>
<name>A0AAV2S838_MEGNR</name>
<dbReference type="AlphaFoldDB" id="A0AAV2S838"/>
<dbReference type="EMBL" id="CAXKWB010051987">
    <property type="protein sequence ID" value="CAL4172056.1"/>
    <property type="molecule type" value="Genomic_DNA"/>
</dbReference>
<accession>A0AAV2S838</accession>
<evidence type="ECO:0008006" key="4">
    <source>
        <dbReference type="Google" id="ProtNLM"/>
    </source>
</evidence>
<feature type="compositionally biased region" description="Polar residues" evidence="1">
    <location>
        <begin position="94"/>
        <end position="111"/>
    </location>
</feature>
<feature type="compositionally biased region" description="Low complexity" evidence="1">
    <location>
        <begin position="295"/>
        <end position="305"/>
    </location>
</feature>
<organism evidence="2 3">
    <name type="scientific">Meganyctiphanes norvegica</name>
    <name type="common">Northern krill</name>
    <name type="synonym">Thysanopoda norvegica</name>
    <dbReference type="NCBI Taxonomy" id="48144"/>
    <lineage>
        <taxon>Eukaryota</taxon>
        <taxon>Metazoa</taxon>
        <taxon>Ecdysozoa</taxon>
        <taxon>Arthropoda</taxon>
        <taxon>Crustacea</taxon>
        <taxon>Multicrustacea</taxon>
        <taxon>Malacostraca</taxon>
        <taxon>Eumalacostraca</taxon>
        <taxon>Eucarida</taxon>
        <taxon>Euphausiacea</taxon>
        <taxon>Euphausiidae</taxon>
        <taxon>Meganyctiphanes</taxon>
    </lineage>
</organism>
<proteinExistence type="predicted"/>
<feature type="region of interest" description="Disordered" evidence="1">
    <location>
        <begin position="345"/>
        <end position="364"/>
    </location>
</feature>
<feature type="compositionally biased region" description="Polar residues" evidence="1">
    <location>
        <begin position="71"/>
        <end position="84"/>
    </location>
</feature>
<dbReference type="Proteomes" id="UP001497623">
    <property type="component" value="Unassembled WGS sequence"/>
</dbReference>
<evidence type="ECO:0000313" key="2">
    <source>
        <dbReference type="EMBL" id="CAL4172056.1"/>
    </source>
</evidence>
<gene>
    <name evidence="2" type="ORF">MNOR_LOCUS34232</name>
</gene>